<evidence type="ECO:0000256" key="13">
    <source>
        <dbReference type="SAM" id="SignalP"/>
    </source>
</evidence>
<evidence type="ECO:0000256" key="5">
    <source>
        <dbReference type="ARBA" id="ARBA00022741"/>
    </source>
</evidence>
<keyword evidence="7" id="KW-0067">ATP-binding</keyword>
<evidence type="ECO:0000313" key="16">
    <source>
        <dbReference type="EMBL" id="SDH18892.1"/>
    </source>
</evidence>
<organism evidence="16 17">
    <name type="scientific">Mucilaginibacter gossypii</name>
    <dbReference type="NCBI Taxonomy" id="551996"/>
    <lineage>
        <taxon>Bacteria</taxon>
        <taxon>Pseudomonadati</taxon>
        <taxon>Bacteroidota</taxon>
        <taxon>Sphingobacteriia</taxon>
        <taxon>Sphingobacteriales</taxon>
        <taxon>Sphingobacteriaceae</taxon>
        <taxon>Mucilaginibacter</taxon>
    </lineage>
</organism>
<evidence type="ECO:0000256" key="12">
    <source>
        <dbReference type="SAM" id="Coils"/>
    </source>
</evidence>
<comment type="subunit">
    <text evidence="9">At low DSF concentrations, interacts with RpfF.</text>
</comment>
<feature type="chain" id="PRO_5011718497" description="Sensory/regulatory protein RpfC" evidence="13">
    <location>
        <begin position="24"/>
        <end position="1411"/>
    </location>
</feature>
<dbReference type="FunFam" id="3.30.565.10:FF:000010">
    <property type="entry name" value="Sensor histidine kinase RcsC"/>
    <property type="match status" value="1"/>
</dbReference>
<dbReference type="InterPro" id="IPR001789">
    <property type="entry name" value="Sig_transdc_resp-reg_receiver"/>
</dbReference>
<evidence type="ECO:0000256" key="11">
    <source>
        <dbReference type="PROSITE-ProRule" id="PRU00169"/>
    </source>
</evidence>
<dbReference type="SUPFAM" id="SSF63829">
    <property type="entry name" value="Calcium-dependent phosphotriesterase"/>
    <property type="match status" value="1"/>
</dbReference>
<dbReference type="STRING" id="551996.SAMN05192573_107162"/>
<dbReference type="Pfam" id="PF07495">
    <property type="entry name" value="Y_Y_Y"/>
    <property type="match status" value="1"/>
</dbReference>
<dbReference type="Gene3D" id="2.60.40.10">
    <property type="entry name" value="Immunoglobulins"/>
    <property type="match status" value="1"/>
</dbReference>
<accession>A0A1G8AD58</accession>
<dbReference type="InterPro" id="IPR011006">
    <property type="entry name" value="CheY-like_superfamily"/>
</dbReference>
<feature type="signal peptide" evidence="13">
    <location>
        <begin position="1"/>
        <end position="23"/>
    </location>
</feature>
<dbReference type="InterPro" id="IPR003661">
    <property type="entry name" value="HisK_dim/P_dom"/>
</dbReference>
<evidence type="ECO:0000259" key="15">
    <source>
        <dbReference type="PROSITE" id="PS50110"/>
    </source>
</evidence>
<keyword evidence="5" id="KW-0547">Nucleotide-binding</keyword>
<feature type="modified residue" description="4-aspartylphosphate" evidence="11">
    <location>
        <position position="1197"/>
    </location>
</feature>
<dbReference type="InterPro" id="IPR015943">
    <property type="entry name" value="WD40/YVTN_repeat-like_dom_sf"/>
</dbReference>
<evidence type="ECO:0000256" key="4">
    <source>
        <dbReference type="ARBA" id="ARBA00022679"/>
    </source>
</evidence>
<dbReference type="Gene3D" id="3.40.50.2300">
    <property type="match status" value="2"/>
</dbReference>
<dbReference type="CDD" id="cd00082">
    <property type="entry name" value="HisKA"/>
    <property type="match status" value="1"/>
</dbReference>
<evidence type="ECO:0000256" key="1">
    <source>
        <dbReference type="ARBA" id="ARBA00000085"/>
    </source>
</evidence>
<dbReference type="EMBL" id="FNCG01000007">
    <property type="protein sequence ID" value="SDH18892.1"/>
    <property type="molecule type" value="Genomic_DNA"/>
</dbReference>
<dbReference type="InterPro" id="IPR004358">
    <property type="entry name" value="Sig_transdc_His_kin-like_C"/>
</dbReference>
<dbReference type="InterPro" id="IPR011123">
    <property type="entry name" value="Y_Y_Y"/>
</dbReference>
<dbReference type="InterPro" id="IPR005467">
    <property type="entry name" value="His_kinase_dom"/>
</dbReference>
<keyword evidence="8" id="KW-0902">Two-component regulatory system</keyword>
<feature type="coiled-coil region" evidence="12">
    <location>
        <begin position="844"/>
        <end position="901"/>
    </location>
</feature>
<dbReference type="InterPro" id="IPR013783">
    <property type="entry name" value="Ig-like_fold"/>
</dbReference>
<sequence length="1411" mass="158250">MRKITARYLTLLVLMFITRPVKAQKPVLNFSILTSSDGLSQNSVQCLLKDSYGFLWVGTQNGLNKYDGYTFMVYRHRAGDNHSINANGINCLAEDHEGNIWIGTRLGGLSKFDRKLNTFTNYRHDPRDASSLSNDNVNCILEDNDQQIWVGTEDGLNRLNFGTGRFDRFSGKSGLSSNWITCLFQGKDGLLWVGTDFGLNLYHSRAGSFSFYRHHQYNSNSISDNTITRINTDFRGNLWIATYNGLNRLNEKDKSFERYYPLADRNSVTGKNPIYSIRRKGSAHAFWVATNTTIQIFDLDTKRFHSLAEEFVLGTGEPDDAENDIIEDKSGILWVASSSLGIYKYDSHLTYFPSYKYARSNTPSAANIIRGIAADNKQGLYLATDSGVDYLNKQTGYSRHFSHHTEDVASLSNNYTLSILVNRQNTKVWIGTYTSGLNCLDIKSGKIKRFVEGNKSYNLNNNSVYALLEDSEGMIWAGTASGGINVFDPGTGNFIKLVNDAHDQHSLGDNGVGALYQDKAGDIWVGGYSSGISIFNRQTRKFSRYNMANSGLNCNTINCFFEDDQGRMWIGTMEGGLNLFDRHSKSFKHYTETDGLANNDVNYISQDHTGKIWLSTLKGISQFDPANQKFRNFNRYNGLKSEEFNPGAGIKVPTGEIAFGSINGLVVVRPEDVFLNYNKPAVVLTGLEIFNKSVDFGERNSPLKQSISTTSELVLPYAQAVITFKYSALNFTVAPLNRYAYKLEGFDKEWVYAGDQRQVTYTNLDPGTYFFKVRAANNDGVWNTRPLILKLVIVPPFYLTWWFRLIVFSAILLGAYGLNRYRLREVRFQNDKLESLVKIRTDEVQAQSREIQAQSEELMAINEELKAQSEELLEQRAEELKSRQKAEAARLEAERANEAKTAFLSTMSHEIRTPLNGVIGMSSLLAETTLNEEQKEYTAMILASGETLLNVINDVLDFSKIEAGQMEVESHVFNLRTCVEEVVDLFLQKTMNSPIDLIYRIDRSVPESIVGDSFHLKQILTNLIGNAFKFTTEGEIYIGISAISRSDGTHSLKVEVRDTGIGIAEEKVDKLFKSFSQVDSSTTRKYGGSGLGLAICQRLVTLMGGTINVNSIPGTGTTFCFEVSYTVPAGLPPASVLKNFQVDGERKVLIIDDNLTQLETLAQQLTAWKLTCTITQSPVQALQILRESEAFDVVITDYSMPEMDGVILSSRIRELYPQVPVILLNPLGGQTGKINMALFSGMVSKPVKQHQLFNVLDRVLTKSSPNILSGETDRKRLSEPFAVDHPFDILIAEDNVINQKLIVRILSKLGYSPDTAADGVEVLNMLEKKRYDLILMDIQMPHMDGIEAAGAIRRNYAQMPFIVAMTANAFEEDRERCLNAGMDDYIAKPFKIEVLLTVLARLSLKKNTMYI</sequence>
<dbReference type="PROSITE" id="PS50109">
    <property type="entry name" value="HIS_KIN"/>
    <property type="match status" value="1"/>
</dbReference>
<dbReference type="CDD" id="cd16922">
    <property type="entry name" value="HATPase_EvgS-ArcB-TorS-like"/>
    <property type="match status" value="1"/>
</dbReference>
<feature type="domain" description="Response regulatory" evidence="15">
    <location>
        <begin position="1288"/>
        <end position="1403"/>
    </location>
</feature>
<dbReference type="PROSITE" id="PS50110">
    <property type="entry name" value="RESPONSE_REGULATORY"/>
    <property type="match status" value="2"/>
</dbReference>
<reference evidence="17" key="1">
    <citation type="submission" date="2016-10" db="EMBL/GenBank/DDBJ databases">
        <authorList>
            <person name="Varghese N."/>
            <person name="Submissions S."/>
        </authorList>
    </citation>
    <scope>NUCLEOTIDE SEQUENCE [LARGE SCALE GENOMIC DNA]</scope>
    <source>
        <strain evidence="17">Gh-67</strain>
    </source>
</reference>
<dbReference type="Gene3D" id="1.10.287.130">
    <property type="match status" value="1"/>
</dbReference>
<dbReference type="SUPFAM" id="SSF52172">
    <property type="entry name" value="CheY-like"/>
    <property type="match status" value="2"/>
</dbReference>
<dbReference type="SUPFAM" id="SSF50998">
    <property type="entry name" value="Quinoprotein alcohol dehydrogenase-like"/>
    <property type="match status" value="1"/>
</dbReference>
<dbReference type="FunFam" id="1.10.287.130:FF:000002">
    <property type="entry name" value="Two-component osmosensing histidine kinase"/>
    <property type="match status" value="1"/>
</dbReference>
<keyword evidence="4" id="KW-0808">Transferase</keyword>
<dbReference type="SMART" id="SM00448">
    <property type="entry name" value="REC"/>
    <property type="match status" value="2"/>
</dbReference>
<keyword evidence="12" id="KW-0175">Coiled coil</keyword>
<evidence type="ECO:0000259" key="14">
    <source>
        <dbReference type="PROSITE" id="PS50109"/>
    </source>
</evidence>
<dbReference type="InterPro" id="IPR036890">
    <property type="entry name" value="HATPase_C_sf"/>
</dbReference>
<dbReference type="Pfam" id="PF07494">
    <property type="entry name" value="Reg_prop"/>
    <property type="match status" value="7"/>
</dbReference>
<dbReference type="Pfam" id="PF02518">
    <property type="entry name" value="HATPase_c"/>
    <property type="match status" value="1"/>
</dbReference>
<keyword evidence="17" id="KW-1185">Reference proteome</keyword>
<dbReference type="GO" id="GO:0005524">
    <property type="term" value="F:ATP binding"/>
    <property type="evidence" value="ECO:0007669"/>
    <property type="project" value="UniProtKB-KW"/>
</dbReference>
<dbReference type="PRINTS" id="PR00344">
    <property type="entry name" value="BCTRLSENSOR"/>
</dbReference>
<protein>
    <recommendedName>
        <fullName evidence="10">Sensory/regulatory protein RpfC</fullName>
        <ecNumber evidence="2">2.7.13.3</ecNumber>
    </recommendedName>
</protein>
<evidence type="ECO:0000313" key="17">
    <source>
        <dbReference type="Proteomes" id="UP000199705"/>
    </source>
</evidence>
<dbReference type="Gene3D" id="3.30.565.10">
    <property type="entry name" value="Histidine kinase-like ATPase, C-terminal domain"/>
    <property type="match status" value="1"/>
</dbReference>
<feature type="domain" description="Histidine kinase" evidence="14">
    <location>
        <begin position="906"/>
        <end position="1127"/>
    </location>
</feature>
<dbReference type="RefSeq" id="WP_091168781.1">
    <property type="nucleotide sequence ID" value="NZ_FNCG01000007.1"/>
</dbReference>
<dbReference type="Pfam" id="PF00072">
    <property type="entry name" value="Response_reg"/>
    <property type="match status" value="2"/>
</dbReference>
<evidence type="ECO:0000256" key="8">
    <source>
        <dbReference type="ARBA" id="ARBA00023012"/>
    </source>
</evidence>
<comment type="catalytic activity">
    <reaction evidence="1">
        <text>ATP + protein L-histidine = ADP + protein N-phospho-L-histidine.</text>
        <dbReference type="EC" id="2.7.13.3"/>
    </reaction>
</comment>
<dbReference type="Proteomes" id="UP000199705">
    <property type="component" value="Unassembled WGS sequence"/>
</dbReference>
<gene>
    <name evidence="16" type="ORF">SAMN05192573_107162</name>
</gene>
<evidence type="ECO:0000256" key="3">
    <source>
        <dbReference type="ARBA" id="ARBA00022553"/>
    </source>
</evidence>
<dbReference type="CDD" id="cd17546">
    <property type="entry name" value="REC_hyHK_CKI1_RcsC-like"/>
    <property type="match status" value="2"/>
</dbReference>
<feature type="domain" description="Response regulatory" evidence="15">
    <location>
        <begin position="1147"/>
        <end position="1260"/>
    </location>
</feature>
<dbReference type="InterPro" id="IPR011047">
    <property type="entry name" value="Quinoprotein_ADH-like_sf"/>
</dbReference>
<name>A0A1G8AD58_9SPHI</name>
<evidence type="ECO:0000256" key="6">
    <source>
        <dbReference type="ARBA" id="ARBA00022777"/>
    </source>
</evidence>
<feature type="modified residue" description="4-aspartylphosphate" evidence="11">
    <location>
        <position position="1337"/>
    </location>
</feature>
<dbReference type="Gene3D" id="2.130.10.10">
    <property type="entry name" value="YVTN repeat-like/Quinoprotein amine dehydrogenase"/>
    <property type="match status" value="2"/>
</dbReference>
<evidence type="ECO:0000256" key="2">
    <source>
        <dbReference type="ARBA" id="ARBA00012438"/>
    </source>
</evidence>
<dbReference type="PANTHER" id="PTHR45339">
    <property type="entry name" value="HYBRID SIGNAL TRANSDUCTION HISTIDINE KINASE J"/>
    <property type="match status" value="1"/>
</dbReference>
<dbReference type="Pfam" id="PF00512">
    <property type="entry name" value="HisKA"/>
    <property type="match status" value="1"/>
</dbReference>
<evidence type="ECO:0000256" key="7">
    <source>
        <dbReference type="ARBA" id="ARBA00022840"/>
    </source>
</evidence>
<dbReference type="EC" id="2.7.13.3" evidence="2"/>
<dbReference type="FunFam" id="2.60.40.10:FF:000791">
    <property type="entry name" value="Two-component system sensor histidine kinase/response regulator"/>
    <property type="match status" value="1"/>
</dbReference>
<keyword evidence="3 11" id="KW-0597">Phosphoprotein</keyword>
<dbReference type="SMART" id="SM00387">
    <property type="entry name" value="HATPase_c"/>
    <property type="match status" value="1"/>
</dbReference>
<dbReference type="SUPFAM" id="SSF47384">
    <property type="entry name" value="Homodimeric domain of signal transducing histidine kinase"/>
    <property type="match status" value="1"/>
</dbReference>
<dbReference type="SUPFAM" id="SSF55874">
    <property type="entry name" value="ATPase domain of HSP90 chaperone/DNA topoisomerase II/histidine kinase"/>
    <property type="match status" value="1"/>
</dbReference>
<proteinExistence type="predicted"/>
<dbReference type="PANTHER" id="PTHR45339:SF1">
    <property type="entry name" value="HYBRID SIGNAL TRANSDUCTION HISTIDINE KINASE J"/>
    <property type="match status" value="1"/>
</dbReference>
<keyword evidence="6 16" id="KW-0418">Kinase</keyword>
<evidence type="ECO:0000256" key="10">
    <source>
        <dbReference type="ARBA" id="ARBA00068150"/>
    </source>
</evidence>
<evidence type="ECO:0000256" key="9">
    <source>
        <dbReference type="ARBA" id="ARBA00064003"/>
    </source>
</evidence>
<dbReference type="InterPro" id="IPR036097">
    <property type="entry name" value="HisK_dim/P_sf"/>
</dbReference>
<dbReference type="InterPro" id="IPR003594">
    <property type="entry name" value="HATPase_dom"/>
</dbReference>
<dbReference type="SMART" id="SM00388">
    <property type="entry name" value="HisKA"/>
    <property type="match status" value="1"/>
</dbReference>
<keyword evidence="13" id="KW-0732">Signal</keyword>
<dbReference type="InterPro" id="IPR011110">
    <property type="entry name" value="Reg_prop"/>
</dbReference>
<dbReference type="GO" id="GO:0000155">
    <property type="term" value="F:phosphorelay sensor kinase activity"/>
    <property type="evidence" value="ECO:0007669"/>
    <property type="project" value="InterPro"/>
</dbReference>